<reference evidence="1" key="1">
    <citation type="submission" date="2020-03" db="EMBL/GenBank/DDBJ databases">
        <title>The deep terrestrial virosphere.</title>
        <authorList>
            <person name="Holmfeldt K."/>
            <person name="Nilsson E."/>
            <person name="Simone D."/>
            <person name="Lopez-Fernandez M."/>
            <person name="Wu X."/>
            <person name="de Brujin I."/>
            <person name="Lundin D."/>
            <person name="Andersson A."/>
            <person name="Bertilsson S."/>
            <person name="Dopson M."/>
        </authorList>
    </citation>
    <scope>NUCLEOTIDE SEQUENCE</scope>
    <source>
        <strain evidence="1">MM415B02465</strain>
    </source>
</reference>
<evidence type="ECO:0000313" key="1">
    <source>
        <dbReference type="EMBL" id="QJA89961.1"/>
    </source>
</evidence>
<sequence length="222" mass="25662">MEYVVRIIEHKLAYPFLLNEHYAHRIPSVSFAFGLFGKSNLIGVCTFGTPASAPLRRGICGEEYANRVLELNRLWTPNDIEHNASSYFVSRCLHLLPQPTIIVSYADPTHNHVGYTYQALNFIYTGLSAKRTDWKIKGMEHLHGVTVADISRGQKNRAKYMREKYGEDFYLAPRARKHRYILFAGTKRECKDMRAKLKYPIMKYPKQQDETPTLCSTCRVSH</sequence>
<organism evidence="1">
    <name type="scientific">viral metagenome</name>
    <dbReference type="NCBI Taxonomy" id="1070528"/>
    <lineage>
        <taxon>unclassified sequences</taxon>
        <taxon>metagenomes</taxon>
        <taxon>organismal metagenomes</taxon>
    </lineage>
</organism>
<dbReference type="Pfam" id="PF25680">
    <property type="entry name" value="Mom"/>
    <property type="match status" value="1"/>
</dbReference>
<dbReference type="EMBL" id="MT142881">
    <property type="protein sequence ID" value="QJA89961.1"/>
    <property type="molecule type" value="Genomic_DNA"/>
</dbReference>
<dbReference type="InterPro" id="IPR057895">
    <property type="entry name" value="Mom"/>
</dbReference>
<proteinExistence type="predicted"/>
<gene>
    <name evidence="1" type="ORF">MM415B02465_0007</name>
</gene>
<dbReference type="AlphaFoldDB" id="A0A6M3L9E8"/>
<accession>A0A6M3L9E8</accession>
<name>A0A6M3L9E8_9ZZZZ</name>
<protein>
    <submittedName>
        <fullName evidence="1">Uncharacterized protein</fullName>
    </submittedName>
</protein>